<accession>A0ABX1VW95</accession>
<protein>
    <submittedName>
        <fullName evidence="2">Uncharacterized protein</fullName>
    </submittedName>
</protein>
<proteinExistence type="predicted"/>
<dbReference type="EMBL" id="JAAOXG010000030">
    <property type="protein sequence ID" value="NNJ31097.1"/>
    <property type="molecule type" value="Genomic_DNA"/>
</dbReference>
<feature type="coiled-coil region" evidence="1">
    <location>
        <begin position="1"/>
        <end position="42"/>
    </location>
</feature>
<organism evidence="2 3">
    <name type="scientific">Lacrimispora defluvii</name>
    <dbReference type="NCBI Taxonomy" id="2719233"/>
    <lineage>
        <taxon>Bacteria</taxon>
        <taxon>Bacillati</taxon>
        <taxon>Bacillota</taxon>
        <taxon>Clostridia</taxon>
        <taxon>Lachnospirales</taxon>
        <taxon>Lachnospiraceae</taxon>
        <taxon>Lacrimispora</taxon>
    </lineage>
</organism>
<keyword evidence="1" id="KW-0175">Coiled coil</keyword>
<keyword evidence="3" id="KW-1185">Reference proteome</keyword>
<dbReference type="RefSeq" id="WP_170822274.1">
    <property type="nucleotide sequence ID" value="NZ_JAAOXG010000030.1"/>
</dbReference>
<reference evidence="2 3" key="1">
    <citation type="submission" date="2020-03" db="EMBL/GenBank/DDBJ databases">
        <title>Genome Sequence of industrial isolate, B5A.</title>
        <authorList>
            <person name="Sharma S."/>
            <person name="Patil P.B."/>
            <person name="Korpole S."/>
        </authorList>
    </citation>
    <scope>NUCLEOTIDE SEQUENCE [LARGE SCALE GENOMIC DNA]</scope>
    <source>
        <strain evidence="2 3">PI-S10-B5A</strain>
    </source>
</reference>
<sequence>MTDLELDYQIAEAALEEADEAITKLREDYHALQDHADELKAILRNHGIEYPDFCGW</sequence>
<gene>
    <name evidence="2" type="ORF">G9470_14995</name>
</gene>
<evidence type="ECO:0000256" key="1">
    <source>
        <dbReference type="SAM" id="Coils"/>
    </source>
</evidence>
<name>A0ABX1VW95_9FIRM</name>
<dbReference type="Proteomes" id="UP000539052">
    <property type="component" value="Unassembled WGS sequence"/>
</dbReference>
<evidence type="ECO:0000313" key="2">
    <source>
        <dbReference type="EMBL" id="NNJ31097.1"/>
    </source>
</evidence>
<comment type="caution">
    <text evidence="2">The sequence shown here is derived from an EMBL/GenBank/DDBJ whole genome shotgun (WGS) entry which is preliminary data.</text>
</comment>
<evidence type="ECO:0000313" key="3">
    <source>
        <dbReference type="Proteomes" id="UP000539052"/>
    </source>
</evidence>